<protein>
    <submittedName>
        <fullName evidence="1">Uncharacterized protein</fullName>
    </submittedName>
</protein>
<gene>
    <name evidence="1" type="ORF">COX83_01175</name>
</gene>
<proteinExistence type="predicted"/>
<name>A0A2M7V543_9BACT</name>
<dbReference type="AlphaFoldDB" id="A0A2M7V543"/>
<comment type="caution">
    <text evidence="1">The sequence shown here is derived from an EMBL/GenBank/DDBJ whole genome shotgun (WGS) entry which is preliminary data.</text>
</comment>
<reference evidence="2" key="1">
    <citation type="submission" date="2017-09" db="EMBL/GenBank/DDBJ databases">
        <title>Depth-based differentiation of microbial function through sediment-hosted aquifers and enrichment of novel symbionts in the deep terrestrial subsurface.</title>
        <authorList>
            <person name="Probst A.J."/>
            <person name="Ladd B."/>
            <person name="Jarett J.K."/>
            <person name="Geller-Mcgrath D.E."/>
            <person name="Sieber C.M.K."/>
            <person name="Emerson J.B."/>
            <person name="Anantharaman K."/>
            <person name="Thomas B.C."/>
            <person name="Malmstrom R."/>
            <person name="Stieglmeier M."/>
            <person name="Klingl A."/>
            <person name="Woyke T."/>
            <person name="Ryan C.M."/>
            <person name="Banfield J.F."/>
        </authorList>
    </citation>
    <scope>NUCLEOTIDE SEQUENCE [LARGE SCALE GENOMIC DNA]</scope>
</reference>
<sequence length="129" mass="15098">MPQPDNVVLLERRFHEAWHTLFADRTPFEIAILLIKKRFNHGVVRSATLHAAWQGGEETFTYRYRRDHPPFEPWTFKAPQMRAWHMLFADRSDYSVLHEVVRASRWSPAGYFPMGHIVLAGGGKITYGF</sequence>
<evidence type="ECO:0000313" key="2">
    <source>
        <dbReference type="Proteomes" id="UP000230078"/>
    </source>
</evidence>
<evidence type="ECO:0000313" key="1">
    <source>
        <dbReference type="EMBL" id="PIZ93729.1"/>
    </source>
</evidence>
<organism evidence="1 2">
    <name type="scientific">Candidatus Magasanikbacteria bacterium CG_4_10_14_0_2_um_filter_41_31</name>
    <dbReference type="NCBI Taxonomy" id="1974639"/>
    <lineage>
        <taxon>Bacteria</taxon>
        <taxon>Candidatus Magasanikiibacteriota</taxon>
    </lineage>
</organism>
<accession>A0A2M7V543</accession>
<dbReference type="Proteomes" id="UP000230078">
    <property type="component" value="Unassembled WGS sequence"/>
</dbReference>
<dbReference type="EMBL" id="PFPI01000015">
    <property type="protein sequence ID" value="PIZ93729.1"/>
    <property type="molecule type" value="Genomic_DNA"/>
</dbReference>